<dbReference type="KEGG" id="ehr:EHR_05330"/>
<sequence>MDQKTFIVLLICGVIVLLIALDFNARRKLKESVHQKWGRVPYQPRFDKEKV</sequence>
<reference evidence="2 3" key="1">
    <citation type="journal article" date="2012" name="J. Bacteriol.">
        <title>Genome sequence of Enterococcus hirae (Streptococcus faecalis) ATCC 9790, a model organism for the study of ion transport, bioenergetics, and copper homeostasis.</title>
        <authorList>
            <person name="Gaechter T."/>
            <person name="Wunderlin C."/>
            <person name="Schmidheini T."/>
            <person name="Solioz M."/>
        </authorList>
    </citation>
    <scope>NUCLEOTIDE SEQUENCE [LARGE SCALE GENOMIC DNA]</scope>
    <source>
        <strain evidence="3">ATCC 9790 / DSM 20160 / JCM 8729 / LMG 6399 / NBRC 3181 / NCIMB 6459 / NCDO 1258 / NCTC 12367 / WDCM 00089 / R</strain>
    </source>
</reference>
<dbReference type="EMBL" id="CP003504">
    <property type="protein sequence ID" value="AFM70022.1"/>
    <property type="molecule type" value="Genomic_DNA"/>
</dbReference>
<dbReference type="Proteomes" id="UP000002895">
    <property type="component" value="Chromosome"/>
</dbReference>
<evidence type="ECO:0000313" key="2">
    <source>
        <dbReference type="EMBL" id="AFM70022.1"/>
    </source>
</evidence>
<feature type="transmembrane region" description="Helical" evidence="1">
    <location>
        <begin position="6"/>
        <end position="25"/>
    </location>
</feature>
<dbReference type="AlphaFoldDB" id="I6SX80"/>
<name>I6SX80_ENTHA</name>
<dbReference type="PATRIC" id="fig|768486.3.peg.1017"/>
<accession>I6SX80</accession>
<protein>
    <submittedName>
        <fullName evidence="2">Uncharacterized protein</fullName>
    </submittedName>
</protein>
<keyword evidence="1" id="KW-0472">Membrane</keyword>
<keyword evidence="1" id="KW-1133">Transmembrane helix</keyword>
<organism evidence="2 3">
    <name type="scientific">Enterococcus hirae (strain ATCC 9790 / DSM 20160 / JCM 8729 / LMG 6399 / NBRC 3181 / NCIMB 6459 / NCDO 1258 / NCTC 12367 / WDCM 00089 / R)</name>
    <dbReference type="NCBI Taxonomy" id="768486"/>
    <lineage>
        <taxon>Bacteria</taxon>
        <taxon>Bacillati</taxon>
        <taxon>Bacillota</taxon>
        <taxon>Bacilli</taxon>
        <taxon>Lactobacillales</taxon>
        <taxon>Enterococcaceae</taxon>
        <taxon>Enterococcus</taxon>
    </lineage>
</organism>
<keyword evidence="3" id="KW-1185">Reference proteome</keyword>
<evidence type="ECO:0000313" key="3">
    <source>
        <dbReference type="Proteomes" id="UP000002895"/>
    </source>
</evidence>
<gene>
    <name evidence="2" type="ordered locus">EHR_05330</name>
</gene>
<dbReference type="HOGENOM" id="CLU_3098614_0_0_9"/>
<proteinExistence type="predicted"/>
<keyword evidence="1" id="KW-0812">Transmembrane</keyword>
<evidence type="ECO:0000256" key="1">
    <source>
        <dbReference type="SAM" id="Phobius"/>
    </source>
</evidence>